<dbReference type="PANTHER" id="PTHR33420:SF3">
    <property type="entry name" value="FIMBRIAL SUBUNIT ELFA"/>
    <property type="match status" value="1"/>
</dbReference>
<dbReference type="InterPro" id="IPR050263">
    <property type="entry name" value="Bact_Fimbrial_Adh_Pro"/>
</dbReference>
<keyword evidence="4" id="KW-0281">Fimbrium</keyword>
<evidence type="ECO:0000256" key="2">
    <source>
        <dbReference type="ARBA" id="ARBA00006671"/>
    </source>
</evidence>
<dbReference type="Proteomes" id="UP000182894">
    <property type="component" value="Unassembled WGS sequence"/>
</dbReference>
<evidence type="ECO:0000256" key="4">
    <source>
        <dbReference type="ARBA" id="ARBA00023263"/>
    </source>
</evidence>
<evidence type="ECO:0000256" key="5">
    <source>
        <dbReference type="SAM" id="SignalP"/>
    </source>
</evidence>
<keyword evidence="8" id="KW-1185">Reference proteome</keyword>
<dbReference type="Pfam" id="PF00419">
    <property type="entry name" value="Fimbrial"/>
    <property type="match status" value="1"/>
</dbReference>
<evidence type="ECO:0000313" key="8">
    <source>
        <dbReference type="Proteomes" id="UP000182894"/>
    </source>
</evidence>
<dbReference type="InterPro" id="IPR000259">
    <property type="entry name" value="Adhesion_dom_fimbrial"/>
</dbReference>
<feature type="chain" id="PRO_5010194073" evidence="5">
    <location>
        <begin position="24"/>
        <end position="183"/>
    </location>
</feature>
<feature type="domain" description="Fimbrial-type adhesion" evidence="6">
    <location>
        <begin position="28"/>
        <end position="183"/>
    </location>
</feature>
<dbReference type="SUPFAM" id="SSF49401">
    <property type="entry name" value="Bacterial adhesins"/>
    <property type="match status" value="1"/>
</dbReference>
<dbReference type="EMBL" id="FNCO01000017">
    <property type="protein sequence ID" value="SDI76546.1"/>
    <property type="molecule type" value="Genomic_DNA"/>
</dbReference>
<dbReference type="RefSeq" id="WP_074757124.1">
    <property type="nucleotide sequence ID" value="NZ_FNCO01000017.1"/>
</dbReference>
<protein>
    <submittedName>
        <fullName evidence="7">Major type 1 subunit fimbrin (Pilin)/fimbrial protein</fullName>
    </submittedName>
</protein>
<reference evidence="8" key="1">
    <citation type="submission" date="2016-10" db="EMBL/GenBank/DDBJ databases">
        <authorList>
            <person name="Varghese N."/>
            <person name="Submissions S."/>
        </authorList>
    </citation>
    <scope>NUCLEOTIDE SEQUENCE [LARGE SCALE GENOMIC DNA]</scope>
    <source>
        <strain evidence="8">ATCC 700689</strain>
    </source>
</reference>
<dbReference type="AlphaFoldDB" id="A0A1G8N8Z3"/>
<comment type="subcellular location">
    <subcellularLocation>
        <location evidence="1">Fimbrium</location>
    </subcellularLocation>
</comment>
<evidence type="ECO:0000313" key="7">
    <source>
        <dbReference type="EMBL" id="SDI76546.1"/>
    </source>
</evidence>
<accession>A0A1G8N8Z3</accession>
<evidence type="ECO:0000259" key="6">
    <source>
        <dbReference type="Pfam" id="PF00419"/>
    </source>
</evidence>
<evidence type="ECO:0000256" key="3">
    <source>
        <dbReference type="ARBA" id="ARBA00022729"/>
    </source>
</evidence>
<dbReference type="InterPro" id="IPR036937">
    <property type="entry name" value="Adhesion_dom_fimbrial_sf"/>
</dbReference>
<sequence>MKKSFAILPLGLLLGFAASSAMAKDGTINFIGKIVTNTCPIDVIDPGSGNVSSSVSMGDVNTGSLAAVGDEAGGGAFQLKVSPDATCVVGPGKTATVTFNAVQGSDPSGENFAIKAGAGAADGVAIAIKDAKGLPVKNGLESSAYPIDDTNESLLYFTALYKRIGTLNPGQADADVDFTVHFQ</sequence>
<dbReference type="Gene3D" id="2.60.40.1090">
    <property type="entry name" value="Fimbrial-type adhesion domain"/>
    <property type="match status" value="1"/>
</dbReference>
<gene>
    <name evidence="7" type="ORF">SAMN05216605_1173</name>
</gene>
<dbReference type="InterPro" id="IPR008966">
    <property type="entry name" value="Adhesion_dom_sf"/>
</dbReference>
<organism evidence="7 8">
    <name type="scientific">Pseudomonas abietaniphila</name>
    <dbReference type="NCBI Taxonomy" id="89065"/>
    <lineage>
        <taxon>Bacteria</taxon>
        <taxon>Pseudomonadati</taxon>
        <taxon>Pseudomonadota</taxon>
        <taxon>Gammaproteobacteria</taxon>
        <taxon>Pseudomonadales</taxon>
        <taxon>Pseudomonadaceae</taxon>
        <taxon>Pseudomonas</taxon>
    </lineage>
</organism>
<keyword evidence="3 5" id="KW-0732">Signal</keyword>
<dbReference type="GO" id="GO:0009289">
    <property type="term" value="C:pilus"/>
    <property type="evidence" value="ECO:0007669"/>
    <property type="project" value="UniProtKB-SubCell"/>
</dbReference>
<dbReference type="STRING" id="89065.SAMN05216605_1173"/>
<dbReference type="PANTHER" id="PTHR33420">
    <property type="entry name" value="FIMBRIAL SUBUNIT ELFA-RELATED"/>
    <property type="match status" value="1"/>
</dbReference>
<proteinExistence type="inferred from homology"/>
<evidence type="ECO:0000256" key="1">
    <source>
        <dbReference type="ARBA" id="ARBA00004561"/>
    </source>
</evidence>
<comment type="similarity">
    <text evidence="2">Belongs to the fimbrial protein family.</text>
</comment>
<dbReference type="GO" id="GO:0043709">
    <property type="term" value="P:cell adhesion involved in single-species biofilm formation"/>
    <property type="evidence" value="ECO:0007669"/>
    <property type="project" value="TreeGrafter"/>
</dbReference>
<name>A0A1G8N8Z3_9PSED</name>
<feature type="signal peptide" evidence="5">
    <location>
        <begin position="1"/>
        <end position="23"/>
    </location>
</feature>